<reference evidence="4" key="1">
    <citation type="submission" date="2024-06" db="EMBL/GenBank/DDBJ databases">
        <title>Complete genome of Salinicola endophyticus HNIBRBA4755.</title>
        <authorList>
            <person name="Shin S.Y."/>
            <person name="Kang H."/>
            <person name="Song J."/>
        </authorList>
    </citation>
    <scope>NUCLEOTIDE SEQUENCE</scope>
    <source>
        <strain evidence="4">HNIBRBA4755</strain>
    </source>
</reference>
<evidence type="ECO:0000256" key="3">
    <source>
        <dbReference type="SAM" id="Phobius"/>
    </source>
</evidence>
<protein>
    <recommendedName>
        <fullName evidence="5">Curlin associated repeat-containing protein</fullName>
    </recommendedName>
</protein>
<dbReference type="GO" id="GO:0009289">
    <property type="term" value="C:pilus"/>
    <property type="evidence" value="ECO:0007669"/>
    <property type="project" value="InterPro"/>
</dbReference>
<dbReference type="Pfam" id="PF07012">
    <property type="entry name" value="Curlin_rpt"/>
    <property type="match status" value="1"/>
</dbReference>
<evidence type="ECO:0000256" key="1">
    <source>
        <dbReference type="ARBA" id="ARBA00009766"/>
    </source>
</evidence>
<evidence type="ECO:0000256" key="2">
    <source>
        <dbReference type="ARBA" id="ARBA00022729"/>
    </source>
</evidence>
<dbReference type="RefSeq" id="WP_353981384.1">
    <property type="nucleotide sequence ID" value="NZ_CP159578.1"/>
</dbReference>
<organism evidence="4">
    <name type="scientific">Salinicola endophyticus</name>
    <dbReference type="NCBI Taxonomy" id="1949083"/>
    <lineage>
        <taxon>Bacteria</taxon>
        <taxon>Pseudomonadati</taxon>
        <taxon>Pseudomonadota</taxon>
        <taxon>Gammaproteobacteria</taxon>
        <taxon>Oceanospirillales</taxon>
        <taxon>Halomonadaceae</taxon>
        <taxon>Salinicola</taxon>
    </lineage>
</organism>
<sequence length="245" mass="26684">MTAATWRIFYYHFSQKIPDSSPQRHQNYHTAKSLRIPMYHLWTCSDIASTDSRDIARKIQAIEGAIMRHTAFITHPIFSISILLILATLPAISMASEAGELDDNLSRNRYEKQIISQSDSYSEAIASPGVNRASVVQFGGDNRARIEQQNGRREAANAASIRQSGYANDALIDQRGGFNDGAIDQAGHSLDAKLLQQGSGYDAKINQRGANGAVTIQQSGTGHRAITVDQLSRSGSGATATIVTY</sequence>
<keyword evidence="2" id="KW-0732">Signal</keyword>
<dbReference type="GO" id="GO:0007155">
    <property type="term" value="P:cell adhesion"/>
    <property type="evidence" value="ECO:0007669"/>
    <property type="project" value="InterPro"/>
</dbReference>
<keyword evidence="3" id="KW-0812">Transmembrane</keyword>
<evidence type="ECO:0008006" key="5">
    <source>
        <dbReference type="Google" id="ProtNLM"/>
    </source>
</evidence>
<dbReference type="EMBL" id="CP159578">
    <property type="protein sequence ID" value="XCJ80565.1"/>
    <property type="molecule type" value="Genomic_DNA"/>
</dbReference>
<evidence type="ECO:0000313" key="4">
    <source>
        <dbReference type="EMBL" id="XCJ80565.1"/>
    </source>
</evidence>
<keyword evidence="3" id="KW-0472">Membrane</keyword>
<dbReference type="InterPro" id="IPR009742">
    <property type="entry name" value="Curlin_rpt"/>
</dbReference>
<keyword evidence="3" id="KW-1133">Transmembrane helix</keyword>
<proteinExistence type="inferred from homology"/>
<accession>A0AB74UFC0</accession>
<dbReference type="AlphaFoldDB" id="A0AB74UFC0"/>
<comment type="similarity">
    <text evidence="1">Belongs to the CsgA/CsgB family.</text>
</comment>
<feature type="transmembrane region" description="Helical" evidence="3">
    <location>
        <begin position="77"/>
        <end position="96"/>
    </location>
</feature>
<gene>
    <name evidence="4" type="ORF">ABV408_05150</name>
</gene>
<name>A0AB74UFC0_9GAMM</name>